<name>A0A010ZS39_9ACTN</name>
<proteinExistence type="predicted"/>
<feature type="compositionally biased region" description="Basic and acidic residues" evidence="1">
    <location>
        <begin position="14"/>
        <end position="23"/>
    </location>
</feature>
<dbReference type="Proteomes" id="UP000021053">
    <property type="component" value="Unassembled WGS sequence"/>
</dbReference>
<sequence length="73" mass="8144">MRARIAGLTGWSNTRDRTERARGAYETRRANLAERLDPDGAMRPDERAAAVDSAIKAQMARAAFARSRKAARR</sequence>
<protein>
    <submittedName>
        <fullName evidence="2">Uncharacterized protein</fullName>
    </submittedName>
</protein>
<organism evidence="2 3">
    <name type="scientific">Cryptosporangium arvum DSM 44712</name>
    <dbReference type="NCBI Taxonomy" id="927661"/>
    <lineage>
        <taxon>Bacteria</taxon>
        <taxon>Bacillati</taxon>
        <taxon>Actinomycetota</taxon>
        <taxon>Actinomycetes</taxon>
        <taxon>Cryptosporangiales</taxon>
        <taxon>Cryptosporangiaceae</taxon>
        <taxon>Cryptosporangium</taxon>
    </lineage>
</organism>
<accession>A0A010ZS39</accession>
<evidence type="ECO:0000313" key="3">
    <source>
        <dbReference type="Proteomes" id="UP000021053"/>
    </source>
</evidence>
<evidence type="ECO:0000256" key="1">
    <source>
        <dbReference type="SAM" id="MobiDB-lite"/>
    </source>
</evidence>
<evidence type="ECO:0000313" key="2">
    <source>
        <dbReference type="EMBL" id="EXG80032.1"/>
    </source>
</evidence>
<reference evidence="2 3" key="1">
    <citation type="submission" date="2013-07" db="EMBL/GenBank/DDBJ databases">
        <authorList>
            <consortium name="DOE Joint Genome Institute"/>
            <person name="Eisen J."/>
            <person name="Huntemann M."/>
            <person name="Han J."/>
            <person name="Chen A."/>
            <person name="Kyrpides N."/>
            <person name="Mavromatis K."/>
            <person name="Markowitz V."/>
            <person name="Palaniappan K."/>
            <person name="Ivanova N."/>
            <person name="Schaumberg A."/>
            <person name="Pati A."/>
            <person name="Liolios K."/>
            <person name="Nordberg H.P."/>
            <person name="Cantor M.N."/>
            <person name="Hua S.X."/>
            <person name="Woyke T."/>
        </authorList>
    </citation>
    <scope>NUCLEOTIDE SEQUENCE [LARGE SCALE GENOMIC DNA]</scope>
    <source>
        <strain evidence="2 3">DSM 44712</strain>
    </source>
</reference>
<keyword evidence="3" id="KW-1185">Reference proteome</keyword>
<dbReference type="AlphaFoldDB" id="A0A010ZS39"/>
<dbReference type="HOGENOM" id="CLU_2698423_0_0_11"/>
<gene>
    <name evidence="2" type="ORF">CryarDRAFT_1091</name>
</gene>
<feature type="region of interest" description="Disordered" evidence="1">
    <location>
        <begin position="1"/>
        <end position="23"/>
    </location>
</feature>
<dbReference type="EMBL" id="JFBT01000001">
    <property type="protein sequence ID" value="EXG80032.1"/>
    <property type="molecule type" value="Genomic_DNA"/>
</dbReference>
<comment type="caution">
    <text evidence="2">The sequence shown here is derived from an EMBL/GenBank/DDBJ whole genome shotgun (WGS) entry which is preliminary data.</text>
</comment>